<evidence type="ECO:0000313" key="4">
    <source>
        <dbReference type="Proteomes" id="UP000179001"/>
    </source>
</evidence>
<comment type="caution">
    <text evidence="3">The sequence shown here is derived from an EMBL/GenBank/DDBJ whole genome shotgun (WGS) entry which is preliminary data.</text>
</comment>
<keyword evidence="1" id="KW-1133">Transmembrane helix</keyword>
<keyword evidence="1" id="KW-0812">Transmembrane</keyword>
<gene>
    <name evidence="3" type="ORF">A2478_03835</name>
</gene>
<name>A0A1F5T0F6_9BACT</name>
<dbReference type="InterPro" id="IPR018649">
    <property type="entry name" value="SHOCT"/>
</dbReference>
<accession>A0A1F5T0F6</accession>
<feature type="domain" description="SHOCT" evidence="2">
    <location>
        <begin position="46"/>
        <end position="71"/>
    </location>
</feature>
<keyword evidence="1" id="KW-0472">Membrane</keyword>
<dbReference type="EMBL" id="MFGJ01000006">
    <property type="protein sequence ID" value="OGF32444.1"/>
    <property type="molecule type" value="Genomic_DNA"/>
</dbReference>
<evidence type="ECO:0000256" key="1">
    <source>
        <dbReference type="SAM" id="Phobius"/>
    </source>
</evidence>
<reference evidence="3 4" key="1">
    <citation type="journal article" date="2016" name="Nat. Commun.">
        <title>Thousands of microbial genomes shed light on interconnected biogeochemical processes in an aquifer system.</title>
        <authorList>
            <person name="Anantharaman K."/>
            <person name="Brown C.T."/>
            <person name="Hug L.A."/>
            <person name="Sharon I."/>
            <person name="Castelle C.J."/>
            <person name="Probst A.J."/>
            <person name="Thomas B.C."/>
            <person name="Singh A."/>
            <person name="Wilkins M.J."/>
            <person name="Karaoz U."/>
            <person name="Brodie E.L."/>
            <person name="Williams K.H."/>
            <person name="Hubbard S.S."/>
            <person name="Banfield J.F."/>
        </authorList>
    </citation>
    <scope>NUCLEOTIDE SEQUENCE [LARGE SCALE GENOMIC DNA]</scope>
</reference>
<sequence length="72" mass="8437">MMGFGYYPFGWLSMGIFWLVLIIGVVFLIKWLMEQGKNGKTTSNSAREILDERYAKGEINKHEYEEKKQDLS</sequence>
<dbReference type="STRING" id="1798002.A2478_03835"/>
<evidence type="ECO:0000313" key="3">
    <source>
        <dbReference type="EMBL" id="OGF32444.1"/>
    </source>
</evidence>
<dbReference type="AlphaFoldDB" id="A0A1F5T0F6"/>
<organism evidence="3 4">
    <name type="scientific">Candidatus Falkowbacteria bacterium RIFOXYC2_FULL_36_12</name>
    <dbReference type="NCBI Taxonomy" id="1798002"/>
    <lineage>
        <taxon>Bacteria</taxon>
        <taxon>Candidatus Falkowiibacteriota</taxon>
    </lineage>
</organism>
<protein>
    <recommendedName>
        <fullName evidence="2">SHOCT domain-containing protein</fullName>
    </recommendedName>
</protein>
<dbReference type="Proteomes" id="UP000179001">
    <property type="component" value="Unassembled WGS sequence"/>
</dbReference>
<proteinExistence type="predicted"/>
<feature type="transmembrane region" description="Helical" evidence="1">
    <location>
        <begin position="6"/>
        <end position="29"/>
    </location>
</feature>
<dbReference type="Pfam" id="PF09851">
    <property type="entry name" value="SHOCT"/>
    <property type="match status" value="1"/>
</dbReference>
<evidence type="ECO:0000259" key="2">
    <source>
        <dbReference type="Pfam" id="PF09851"/>
    </source>
</evidence>